<gene>
    <name evidence="1" type="ORF">L195_g005800</name>
</gene>
<protein>
    <submittedName>
        <fullName evidence="1">Uncharacterized protein</fullName>
    </submittedName>
</protein>
<dbReference type="AlphaFoldDB" id="A0A2K3P1T9"/>
<reference evidence="1 2" key="2">
    <citation type="journal article" date="2017" name="Front. Plant Sci.">
        <title>Gene Classification and Mining of Molecular Markers Useful in Red Clover (Trifolium pratense) Breeding.</title>
        <authorList>
            <person name="Istvanek J."/>
            <person name="Dluhosova J."/>
            <person name="Dluhos P."/>
            <person name="Patkova L."/>
            <person name="Nedelnik J."/>
            <person name="Repkova J."/>
        </authorList>
    </citation>
    <scope>NUCLEOTIDE SEQUENCE [LARGE SCALE GENOMIC DNA]</scope>
    <source>
        <strain evidence="2">cv. Tatra</strain>
        <tissue evidence="1">Young leaves</tissue>
    </source>
</reference>
<sequence>MNGNQSKLCTITTVMAYNSSNNNSGRPQPETNTNVMLMLVFMTAQGKRVRDGVFVTVEGSLSWEVALGFLEDVLSMKEKL</sequence>
<evidence type="ECO:0000313" key="1">
    <source>
        <dbReference type="EMBL" id="PNY09254.1"/>
    </source>
</evidence>
<dbReference type="Proteomes" id="UP000236291">
    <property type="component" value="Unassembled WGS sequence"/>
</dbReference>
<reference evidence="1 2" key="1">
    <citation type="journal article" date="2014" name="Am. J. Bot.">
        <title>Genome assembly and annotation for red clover (Trifolium pratense; Fabaceae).</title>
        <authorList>
            <person name="Istvanek J."/>
            <person name="Jaros M."/>
            <person name="Krenek A."/>
            <person name="Repkova J."/>
        </authorList>
    </citation>
    <scope>NUCLEOTIDE SEQUENCE [LARGE SCALE GENOMIC DNA]</scope>
    <source>
        <strain evidence="2">cv. Tatra</strain>
        <tissue evidence="1">Young leaves</tissue>
    </source>
</reference>
<comment type="caution">
    <text evidence="1">The sequence shown here is derived from an EMBL/GenBank/DDBJ whole genome shotgun (WGS) entry which is preliminary data.</text>
</comment>
<accession>A0A2K3P1T9</accession>
<evidence type="ECO:0000313" key="2">
    <source>
        <dbReference type="Proteomes" id="UP000236291"/>
    </source>
</evidence>
<organism evidence="1 2">
    <name type="scientific">Trifolium pratense</name>
    <name type="common">Red clover</name>
    <dbReference type="NCBI Taxonomy" id="57577"/>
    <lineage>
        <taxon>Eukaryota</taxon>
        <taxon>Viridiplantae</taxon>
        <taxon>Streptophyta</taxon>
        <taxon>Embryophyta</taxon>
        <taxon>Tracheophyta</taxon>
        <taxon>Spermatophyta</taxon>
        <taxon>Magnoliopsida</taxon>
        <taxon>eudicotyledons</taxon>
        <taxon>Gunneridae</taxon>
        <taxon>Pentapetalae</taxon>
        <taxon>rosids</taxon>
        <taxon>fabids</taxon>
        <taxon>Fabales</taxon>
        <taxon>Fabaceae</taxon>
        <taxon>Papilionoideae</taxon>
        <taxon>50 kb inversion clade</taxon>
        <taxon>NPAAA clade</taxon>
        <taxon>Hologalegina</taxon>
        <taxon>IRL clade</taxon>
        <taxon>Trifolieae</taxon>
        <taxon>Trifolium</taxon>
    </lineage>
</organism>
<name>A0A2K3P1T9_TRIPR</name>
<proteinExistence type="predicted"/>
<dbReference type="EMBL" id="ASHM01003025">
    <property type="protein sequence ID" value="PNY09254.1"/>
    <property type="molecule type" value="Genomic_DNA"/>
</dbReference>